<evidence type="ECO:0000256" key="2">
    <source>
        <dbReference type="ARBA" id="ARBA00023315"/>
    </source>
</evidence>
<dbReference type="CDD" id="cd04301">
    <property type="entry name" value="NAT_SF"/>
    <property type="match status" value="1"/>
</dbReference>
<dbReference type="InterPro" id="IPR016181">
    <property type="entry name" value="Acyl_CoA_acyltransferase"/>
</dbReference>
<evidence type="ECO:0000259" key="3">
    <source>
        <dbReference type="PROSITE" id="PS51186"/>
    </source>
</evidence>
<dbReference type="GO" id="GO:0004596">
    <property type="term" value="F:protein-N-terminal amino-acid acetyltransferase activity"/>
    <property type="evidence" value="ECO:0007669"/>
    <property type="project" value="InterPro"/>
</dbReference>
<proteinExistence type="predicted"/>
<dbReference type="InterPro" id="IPR045047">
    <property type="entry name" value="Ard1-like"/>
</dbReference>
<dbReference type="PANTHER" id="PTHR23091:SF4">
    <property type="entry name" value="N-TERMINAL AMINO-ACID N(ALPHA)-ACETYLTRANSFERASE NATA"/>
    <property type="match status" value="1"/>
</dbReference>
<keyword evidence="4" id="KW-0687">Ribonucleoprotein</keyword>
<protein>
    <submittedName>
        <fullName evidence="4">Ribosomal protein S18-alanine N-acetyltransferase</fullName>
    </submittedName>
</protein>
<dbReference type="Proteomes" id="UP000547674">
    <property type="component" value="Unassembled WGS sequence"/>
</dbReference>
<organism evidence="4 5">
    <name type="scientific">Eiseniibacteriota bacterium</name>
    <dbReference type="NCBI Taxonomy" id="2212470"/>
    <lineage>
        <taxon>Bacteria</taxon>
        <taxon>Candidatus Eiseniibacteriota</taxon>
    </lineage>
</organism>
<reference evidence="4 5" key="1">
    <citation type="submission" date="2020-03" db="EMBL/GenBank/DDBJ databases">
        <title>Metabolic flexibility allows generalist bacteria to become dominant in a frequently disturbed ecosystem.</title>
        <authorList>
            <person name="Chen Y.-J."/>
            <person name="Leung P.M."/>
            <person name="Bay S.K."/>
            <person name="Hugenholtz P."/>
            <person name="Kessler A.J."/>
            <person name="Shelley G."/>
            <person name="Waite D.W."/>
            <person name="Cook P.L."/>
            <person name="Greening C."/>
        </authorList>
    </citation>
    <scope>NUCLEOTIDE SEQUENCE [LARGE SCALE GENOMIC DNA]</scope>
    <source>
        <strain evidence="4">SS_bin_28</strain>
    </source>
</reference>
<dbReference type="PANTHER" id="PTHR23091">
    <property type="entry name" value="N-TERMINAL ACETYLTRANSFERASE"/>
    <property type="match status" value="1"/>
</dbReference>
<dbReference type="Pfam" id="PF00583">
    <property type="entry name" value="Acetyltransf_1"/>
    <property type="match status" value="1"/>
</dbReference>
<evidence type="ECO:0000313" key="5">
    <source>
        <dbReference type="Proteomes" id="UP000547674"/>
    </source>
</evidence>
<dbReference type="GO" id="GO:0031415">
    <property type="term" value="C:NatA complex"/>
    <property type="evidence" value="ECO:0007669"/>
    <property type="project" value="InterPro"/>
</dbReference>
<keyword evidence="2" id="KW-0012">Acyltransferase</keyword>
<comment type="caution">
    <text evidence="4">The sequence shown here is derived from an EMBL/GenBank/DDBJ whole genome shotgun (WGS) entry which is preliminary data.</text>
</comment>
<dbReference type="AlphaFoldDB" id="A0A7Y2H107"/>
<dbReference type="PROSITE" id="PS51186">
    <property type="entry name" value="GNAT"/>
    <property type="match status" value="1"/>
</dbReference>
<dbReference type="GO" id="GO:0005840">
    <property type="term" value="C:ribosome"/>
    <property type="evidence" value="ECO:0007669"/>
    <property type="project" value="UniProtKB-KW"/>
</dbReference>
<evidence type="ECO:0000256" key="1">
    <source>
        <dbReference type="ARBA" id="ARBA00022679"/>
    </source>
</evidence>
<sequence length="168" mass="19217">MDQAETITIREMVSEDLPQVTALERQIFPDPWSADAFRSELSGKSYSFPFVAVDEAGTIVAYMVSWIVVDEAHLGNIAVIPSHRRRGIARLLMDRLVSEANAHNARLVTLEVRVSNRNAIRLYEQYGFYPFMIRKRYYENGENALVMVKPLNESGKIKPLSHWESENS</sequence>
<evidence type="ECO:0000313" key="4">
    <source>
        <dbReference type="EMBL" id="NNF05524.1"/>
    </source>
</evidence>
<dbReference type="Gene3D" id="3.40.630.30">
    <property type="match status" value="1"/>
</dbReference>
<keyword evidence="1 4" id="KW-0808">Transferase</keyword>
<name>A0A7Y2H107_UNCEI</name>
<dbReference type="InterPro" id="IPR000182">
    <property type="entry name" value="GNAT_dom"/>
</dbReference>
<gene>
    <name evidence="4" type="primary">rimI</name>
    <name evidence="4" type="ORF">HKN21_02070</name>
</gene>
<dbReference type="EMBL" id="JABDJR010000069">
    <property type="protein sequence ID" value="NNF05524.1"/>
    <property type="molecule type" value="Genomic_DNA"/>
</dbReference>
<dbReference type="NCBIfam" id="TIGR01575">
    <property type="entry name" value="rimI"/>
    <property type="match status" value="1"/>
</dbReference>
<feature type="domain" description="N-acetyltransferase" evidence="3">
    <location>
        <begin position="7"/>
        <end position="152"/>
    </location>
</feature>
<keyword evidence="4" id="KW-0689">Ribosomal protein</keyword>
<accession>A0A7Y2H107</accession>
<dbReference type="InterPro" id="IPR006464">
    <property type="entry name" value="AcTrfase_RimI/Ard1"/>
</dbReference>
<dbReference type="SUPFAM" id="SSF55729">
    <property type="entry name" value="Acyl-CoA N-acyltransferases (Nat)"/>
    <property type="match status" value="1"/>
</dbReference>